<feature type="compositionally biased region" description="Basic and acidic residues" evidence="1">
    <location>
        <begin position="201"/>
        <end position="219"/>
    </location>
</feature>
<feature type="region of interest" description="Disordered" evidence="1">
    <location>
        <begin position="288"/>
        <end position="312"/>
    </location>
</feature>
<protein>
    <submittedName>
        <fullName evidence="2">Uncharacterized protein</fullName>
    </submittedName>
</protein>
<gene>
    <name evidence="2" type="ORF">CLUP02_10345</name>
</gene>
<name>A0A9Q8WIP3_9PEZI</name>
<evidence type="ECO:0000313" key="3">
    <source>
        <dbReference type="Proteomes" id="UP000830671"/>
    </source>
</evidence>
<accession>A0A9Q8WIP3</accession>
<dbReference type="GeneID" id="73344331"/>
<dbReference type="EMBL" id="CP019477">
    <property type="protein sequence ID" value="UQC84849.1"/>
    <property type="molecule type" value="Genomic_DNA"/>
</dbReference>
<dbReference type="KEGG" id="clup:CLUP02_10345"/>
<proteinExistence type="predicted"/>
<dbReference type="RefSeq" id="XP_049146466.1">
    <property type="nucleotide sequence ID" value="XM_049289321.1"/>
</dbReference>
<sequence length="483" mass="54218">MEESLPQLPVRTSVSNVAASRTTTLTESPLQLSVGIGHRPEVWCGAPDFSDPGTYDISSIFVIFRTKPCYTMSLAIDARWRVHNQIIFSYRNPSLRKHAAQDLPFRRVRPIGFIDVQTFHLSSTPLSAESRTQSRYLTDFDMFLAWREELIYPYRWPTLTYTTLSHHLISPRRIAPKAAAFPSRFISLEHLPQRGFRQEIQHEPMRRARLPHPESENRNNRRSVHPETPTLDLYSSPVSSKTVGEEKEWRERKRWRPRLQCYTITRVSRFARTPSRWSPPIGPSSAWFSLGPSSSPPTPHFDSTSTSRPRAARAAAAAPNLIPKAGYLLPPAKSCHLELVYQFQSPSVFRGVSMEHNGEPSFVVLSPRAIPSFCHVTEGASPGSALPTTRIGGVLDLEKGRKCEVIGGVTRRRWRGRESHGMHCESGANSSSLFLFARNARLTNQAILSFSAFATNASSLAPSSSNLPQTPSQYLAILKSLSM</sequence>
<keyword evidence="3" id="KW-1185">Reference proteome</keyword>
<organism evidence="2 3">
    <name type="scientific">Colletotrichum lupini</name>
    <dbReference type="NCBI Taxonomy" id="145971"/>
    <lineage>
        <taxon>Eukaryota</taxon>
        <taxon>Fungi</taxon>
        <taxon>Dikarya</taxon>
        <taxon>Ascomycota</taxon>
        <taxon>Pezizomycotina</taxon>
        <taxon>Sordariomycetes</taxon>
        <taxon>Hypocreomycetidae</taxon>
        <taxon>Glomerellales</taxon>
        <taxon>Glomerellaceae</taxon>
        <taxon>Colletotrichum</taxon>
        <taxon>Colletotrichum acutatum species complex</taxon>
    </lineage>
</organism>
<reference evidence="2" key="1">
    <citation type="journal article" date="2021" name="Mol. Plant Microbe Interact.">
        <title>Complete Genome Sequence of the Plant-Pathogenic Fungus Colletotrichum lupini.</title>
        <authorList>
            <person name="Baroncelli R."/>
            <person name="Pensec F."/>
            <person name="Da Lio D."/>
            <person name="Boufleur T."/>
            <person name="Vicente I."/>
            <person name="Sarrocco S."/>
            <person name="Picot A."/>
            <person name="Baraldi E."/>
            <person name="Sukno S."/>
            <person name="Thon M."/>
            <person name="Le Floch G."/>
        </authorList>
    </citation>
    <scope>NUCLEOTIDE SEQUENCE</scope>
    <source>
        <strain evidence="2">IMI 504893</strain>
    </source>
</reference>
<dbReference type="Proteomes" id="UP000830671">
    <property type="component" value="Chromosome 5"/>
</dbReference>
<dbReference type="AlphaFoldDB" id="A0A9Q8WIP3"/>
<evidence type="ECO:0000313" key="2">
    <source>
        <dbReference type="EMBL" id="UQC84849.1"/>
    </source>
</evidence>
<feature type="region of interest" description="Disordered" evidence="1">
    <location>
        <begin position="201"/>
        <end position="237"/>
    </location>
</feature>
<evidence type="ECO:0000256" key="1">
    <source>
        <dbReference type="SAM" id="MobiDB-lite"/>
    </source>
</evidence>